<dbReference type="Proteomes" id="UP000567885">
    <property type="component" value="Unassembled WGS sequence"/>
</dbReference>
<keyword evidence="5" id="KW-0186">Copper</keyword>
<evidence type="ECO:0000256" key="1">
    <source>
        <dbReference type="ARBA" id="ARBA00010609"/>
    </source>
</evidence>
<keyword evidence="4" id="KW-0560">Oxidoreductase</keyword>
<dbReference type="SUPFAM" id="SSF49503">
    <property type="entry name" value="Cupredoxins"/>
    <property type="match status" value="3"/>
</dbReference>
<dbReference type="GO" id="GO:0033215">
    <property type="term" value="P:reductive iron assimilation"/>
    <property type="evidence" value="ECO:0007669"/>
    <property type="project" value="TreeGrafter"/>
</dbReference>
<feature type="domain" description="Plastocyanin-like" evidence="10">
    <location>
        <begin position="41"/>
        <end position="77"/>
    </location>
</feature>
<evidence type="ECO:0000259" key="10">
    <source>
        <dbReference type="Pfam" id="PF07732"/>
    </source>
</evidence>
<name>A0A8H5WNM1_FUSHE</name>
<dbReference type="GO" id="GO:0004322">
    <property type="term" value="F:ferroxidase activity"/>
    <property type="evidence" value="ECO:0007669"/>
    <property type="project" value="TreeGrafter"/>
</dbReference>
<evidence type="ECO:0000313" key="12">
    <source>
        <dbReference type="Proteomes" id="UP000567885"/>
    </source>
</evidence>
<feature type="chain" id="PRO_5034416452" evidence="7">
    <location>
        <begin position="16"/>
        <end position="507"/>
    </location>
</feature>
<dbReference type="InterPro" id="IPR011706">
    <property type="entry name" value="Cu-oxidase_C"/>
</dbReference>
<dbReference type="OrthoDB" id="2121828at2759"/>
<dbReference type="Pfam" id="PF07732">
    <property type="entry name" value="Cu-oxidase_3"/>
    <property type="match status" value="1"/>
</dbReference>
<keyword evidence="6" id="KW-1133">Transmembrane helix</keyword>
<keyword evidence="2" id="KW-0479">Metal-binding</keyword>
<accession>A0A8H5WNM1</accession>
<dbReference type="AlphaFoldDB" id="A0A8H5WNM1"/>
<dbReference type="Gene3D" id="2.60.40.420">
    <property type="entry name" value="Cupredoxins - blue copper proteins"/>
    <property type="match status" value="3"/>
</dbReference>
<protein>
    <submittedName>
        <fullName evidence="11">Iron transport multicopper oxidase FET3</fullName>
    </submittedName>
</protein>
<dbReference type="InterPro" id="IPR044130">
    <property type="entry name" value="CuRO_2_Fet3-like"/>
</dbReference>
<evidence type="ECO:0000313" key="11">
    <source>
        <dbReference type="EMBL" id="KAF5664429.1"/>
    </source>
</evidence>
<dbReference type="CDD" id="cd13877">
    <property type="entry name" value="CuRO_2_Fet3p_like"/>
    <property type="match status" value="1"/>
</dbReference>
<comment type="caution">
    <text evidence="11">The sequence shown here is derived from an EMBL/GenBank/DDBJ whole genome shotgun (WGS) entry which is preliminary data.</text>
</comment>
<keyword evidence="3 7" id="KW-0732">Signal</keyword>
<evidence type="ECO:0000256" key="4">
    <source>
        <dbReference type="ARBA" id="ARBA00023002"/>
    </source>
</evidence>
<feature type="domain" description="Plastocyanin-like" evidence="9">
    <location>
        <begin position="293"/>
        <end position="400"/>
    </location>
</feature>
<keyword evidence="6" id="KW-0472">Membrane</keyword>
<comment type="similarity">
    <text evidence="1">Belongs to the multicopper oxidase family.</text>
</comment>
<gene>
    <name evidence="11" type="ORF">FHETE_7020</name>
</gene>
<dbReference type="GO" id="GO:0010106">
    <property type="term" value="P:cellular response to iron ion starvation"/>
    <property type="evidence" value="ECO:0007669"/>
    <property type="project" value="TreeGrafter"/>
</dbReference>
<dbReference type="InterPro" id="IPR001117">
    <property type="entry name" value="Cu-oxidase_2nd"/>
</dbReference>
<proteinExistence type="inferred from homology"/>
<evidence type="ECO:0000259" key="8">
    <source>
        <dbReference type="Pfam" id="PF00394"/>
    </source>
</evidence>
<dbReference type="Pfam" id="PF00394">
    <property type="entry name" value="Cu-oxidase"/>
    <property type="match status" value="1"/>
</dbReference>
<dbReference type="EMBL" id="JAAGWQ010000133">
    <property type="protein sequence ID" value="KAF5664429.1"/>
    <property type="molecule type" value="Genomic_DNA"/>
</dbReference>
<keyword evidence="12" id="KW-1185">Reference proteome</keyword>
<dbReference type="PANTHER" id="PTHR11709:SF361">
    <property type="entry name" value="IRON TRANSPORT MULTICOPPER OXIDASE FET3"/>
    <property type="match status" value="1"/>
</dbReference>
<dbReference type="PANTHER" id="PTHR11709">
    <property type="entry name" value="MULTI-COPPER OXIDASE"/>
    <property type="match status" value="1"/>
</dbReference>
<feature type="transmembrane region" description="Helical" evidence="6">
    <location>
        <begin position="465"/>
        <end position="487"/>
    </location>
</feature>
<feature type="signal peptide" evidence="7">
    <location>
        <begin position="1"/>
        <end position="15"/>
    </location>
</feature>
<evidence type="ECO:0000256" key="7">
    <source>
        <dbReference type="SAM" id="SignalP"/>
    </source>
</evidence>
<evidence type="ECO:0000256" key="6">
    <source>
        <dbReference type="SAM" id="Phobius"/>
    </source>
</evidence>
<dbReference type="GO" id="GO:0005507">
    <property type="term" value="F:copper ion binding"/>
    <property type="evidence" value="ECO:0007669"/>
    <property type="project" value="InterPro"/>
</dbReference>
<dbReference type="InterPro" id="IPR011707">
    <property type="entry name" value="Cu-oxidase-like_N"/>
</dbReference>
<organism evidence="11 12">
    <name type="scientific">Fusarium heterosporum</name>
    <dbReference type="NCBI Taxonomy" id="42747"/>
    <lineage>
        <taxon>Eukaryota</taxon>
        <taxon>Fungi</taxon>
        <taxon>Dikarya</taxon>
        <taxon>Ascomycota</taxon>
        <taxon>Pezizomycotina</taxon>
        <taxon>Sordariomycetes</taxon>
        <taxon>Hypocreomycetidae</taxon>
        <taxon>Hypocreales</taxon>
        <taxon>Nectriaceae</taxon>
        <taxon>Fusarium</taxon>
        <taxon>Fusarium heterosporum species complex</taxon>
    </lineage>
</organism>
<evidence type="ECO:0000256" key="3">
    <source>
        <dbReference type="ARBA" id="ARBA00022729"/>
    </source>
</evidence>
<sequence>MRFGWAVILAPAALAATVSYDFTIEWVRANPDVCIITQSRIRLTKKITQPGTYWYHSHTESQYPDGLRGPLIIHDPESPFKGQYDDEIIMTISDWYHDQMQTLIPEFMRKGNPTGAEPVPQAALMNETQDLKVAVQPGKTYFLRLANIAAFAGQFFWIEGHNMTIVEVDGAYTKPAQANMIYLSAGQRCSVLITTKKESLANYPIVASMDTDLFDVLPDDLNYNVTGWLVYDQDKDLPEPSIVHEFDPYDDMDLVPYDEMARLPEPSKSVELDVIMDNLHDGANYAFFNNITYRAPKVPTLYTALTSGKEATNPQIYGTYTHSFVLEKDEIVQVVVNNRDDGRHPFHLHGHHFQVLHRSEDDVGDFKGSETFSETPMRRDTVVVRGNGNAVLRFKADNPGLIATFVEDPLALQASLKLPKNHLDACKAGDIPTTGNAAGNRDLLDLSGENVPPPRLPDGFTFKGIVAFAFSTFMGIFGIYTIASYGLKKDKKTPERAPLLAEDEQRE</sequence>
<reference evidence="11 12" key="1">
    <citation type="submission" date="2020-05" db="EMBL/GenBank/DDBJ databases">
        <title>Identification and distribution of gene clusters putatively required for synthesis of sphingolipid metabolism inhibitors in phylogenetically diverse species of the filamentous fungus Fusarium.</title>
        <authorList>
            <person name="Kim H.-S."/>
            <person name="Busman M."/>
            <person name="Brown D.W."/>
            <person name="Divon H."/>
            <person name="Uhlig S."/>
            <person name="Proctor R.H."/>
        </authorList>
    </citation>
    <scope>NUCLEOTIDE SEQUENCE [LARGE SCALE GENOMIC DNA]</scope>
    <source>
        <strain evidence="11 12">NRRL 20693</strain>
    </source>
</reference>
<dbReference type="PROSITE" id="PS00079">
    <property type="entry name" value="MULTICOPPER_OXIDASE1"/>
    <property type="match status" value="1"/>
</dbReference>
<evidence type="ECO:0000256" key="2">
    <source>
        <dbReference type="ARBA" id="ARBA00022723"/>
    </source>
</evidence>
<dbReference type="InterPro" id="IPR045087">
    <property type="entry name" value="Cu-oxidase_fam"/>
</dbReference>
<dbReference type="GO" id="GO:0033573">
    <property type="term" value="C:high-affinity iron permease complex"/>
    <property type="evidence" value="ECO:0007669"/>
    <property type="project" value="TreeGrafter"/>
</dbReference>
<dbReference type="InterPro" id="IPR008972">
    <property type="entry name" value="Cupredoxin"/>
</dbReference>
<evidence type="ECO:0000259" key="9">
    <source>
        <dbReference type="Pfam" id="PF07731"/>
    </source>
</evidence>
<evidence type="ECO:0000256" key="5">
    <source>
        <dbReference type="ARBA" id="ARBA00023008"/>
    </source>
</evidence>
<dbReference type="InterPro" id="IPR033138">
    <property type="entry name" value="Cu_oxidase_CS"/>
</dbReference>
<keyword evidence="6" id="KW-0812">Transmembrane</keyword>
<dbReference type="Pfam" id="PF07731">
    <property type="entry name" value="Cu-oxidase_2"/>
    <property type="match status" value="1"/>
</dbReference>
<dbReference type="FunFam" id="2.60.40.420:FF:000025">
    <property type="entry name" value="FET5p Multicopper oxidase"/>
    <property type="match status" value="1"/>
</dbReference>
<feature type="domain" description="Plastocyanin-like" evidence="8">
    <location>
        <begin position="87"/>
        <end position="233"/>
    </location>
</feature>